<accession>A0A0C4Y7T6</accession>
<keyword evidence="2" id="KW-1185">Reference proteome</keyword>
<dbReference type="EMBL" id="CP010536">
    <property type="protein sequence ID" value="AJG19070.1"/>
    <property type="molecule type" value="Genomic_DNA"/>
</dbReference>
<dbReference type="AlphaFoldDB" id="A0A0C4Y7T6"/>
<protein>
    <submittedName>
        <fullName evidence="1">Phage tail sheath protein</fullName>
    </submittedName>
</protein>
<dbReference type="OrthoDB" id="8576398at2"/>
<proteinExistence type="predicted"/>
<name>A0A0C4Y7T6_9BURK</name>
<evidence type="ECO:0000313" key="1">
    <source>
        <dbReference type="EMBL" id="AJG19070.1"/>
    </source>
</evidence>
<reference evidence="1 2" key="1">
    <citation type="journal article" date="2015" name="Genome Announc.">
        <title>Complete Genome Sequence of Cupriavidus basilensis 4G11, Isolated from the Oak Ridge Field Research Center Site.</title>
        <authorList>
            <person name="Ray J."/>
            <person name="Waters R.J."/>
            <person name="Skerker J.M."/>
            <person name="Kuehl J.V."/>
            <person name="Price M.N."/>
            <person name="Huang J."/>
            <person name="Chakraborty R."/>
            <person name="Arkin A.P."/>
            <person name="Deutschbauer A."/>
        </authorList>
    </citation>
    <scope>NUCLEOTIDE SEQUENCE [LARGE SCALE GENOMIC DNA]</scope>
    <source>
        <strain evidence="1">4G11</strain>
    </source>
</reference>
<dbReference type="Proteomes" id="UP000031843">
    <property type="component" value="Chromosome main"/>
</dbReference>
<sequence>MSGTMIYQYGQLNTAGAMAPGAYVQIVQPPPVVAGVATNGYGLVGVASWGPVNSPMLTGSPQANQANWGPQTVRQRDLATAIAIAFQLGQYNNTGVRVSDGTDTAASGQLKDGASVVGATLTGFYTGSLGNSLVATPAAGTKPNSYKVTLALPGFSPEVFDNVTQGISGATVTAGTGYTSVPAATVSAPQLAGGVQAVVAPTLAVVSANVTGGGASGGTGYVTNDTITMPNGVVLRVTASSGIISTLTVVNGGSLSGGSVPTNPAAPTSTSSAGTGALVNLVWGLGQPQIVNPGSGYTSATLTLNGGGGGTGGSITLAASVWLNLVNAINNGQSGVRGPSQLCVATVGTSAAVPALTAVTLAGGTDGASGVTDALQIGSNSMPATGMYALQSTGVQTVNLVDHQTQSQWSTLGLFCQQYGMFGAAQGQPGQSIATVATALATAGADTYGLKCLVGDWVYWNDTVNGQQRLLGPATFWGPMRANLAPNQSTLNKPVMGIIGTQRSVQNSPYAGPETLAAVQGRLDFLANPSPGGNYFAFQTDRNTSSYAATNSEAYTTMTNFLALTLAANFGYVVGNPQTVDLRQGVNDAITAWLNRLWLVDKYIGDVNNPTKVPFKVTLNGSNNPDAAVSTGLMQCLAQVKFLSIVREFLISLQGGSTVNVSVN</sequence>
<organism evidence="1 2">
    <name type="scientific">Cupriavidus basilensis</name>
    <dbReference type="NCBI Taxonomy" id="68895"/>
    <lineage>
        <taxon>Bacteria</taxon>
        <taxon>Pseudomonadati</taxon>
        <taxon>Pseudomonadota</taxon>
        <taxon>Betaproteobacteria</taxon>
        <taxon>Burkholderiales</taxon>
        <taxon>Burkholderiaceae</taxon>
        <taxon>Cupriavidus</taxon>
    </lineage>
</organism>
<dbReference type="KEGG" id="cbw:RR42_m1673"/>
<evidence type="ECO:0000313" key="2">
    <source>
        <dbReference type="Proteomes" id="UP000031843"/>
    </source>
</evidence>
<gene>
    <name evidence="1" type="ORF">RR42_m1673</name>
</gene>
<dbReference type="STRING" id="68895.RR42_m1673"/>
<dbReference type="RefSeq" id="WP_052494528.1">
    <property type="nucleotide sequence ID" value="NZ_CP010536.1"/>
</dbReference>